<reference evidence="1" key="8">
    <citation type="journal article" date="2005" name="Science">
        <title>The Transcriptional Landscape of the Mammalian Genome.</title>
        <authorList>
            <consortium name="The FANTOM Consortium"/>
            <consortium name="Riken Genome Exploration Research Group and Genome Science Group (Genome Network Project Core Group)"/>
        </authorList>
    </citation>
    <scope>NUCLEOTIDE SEQUENCE</scope>
    <source>
        <strain evidence="1">C57BL/6J</strain>
        <tissue evidence="1">Corpora quadrigemina</tissue>
        <tissue evidence="2">Diencephalon</tissue>
    </source>
</reference>
<dbReference type="EMBL" id="AK136936">
    <property type="protein sequence ID" value="BAE23180.1"/>
    <property type="molecule type" value="mRNA"/>
</dbReference>
<proteinExistence type="evidence at transcript level"/>
<dbReference type="MGI" id="MGI:3641647">
    <property type="gene designation" value="Gm10792"/>
</dbReference>
<accession>Q8BR28</accession>
<reference evidence="1" key="1">
    <citation type="journal article" date="1999" name="Methods Enzymol.">
        <title>High-efficiency full-length cDNA cloning.</title>
        <authorList>
            <person name="Carninci P."/>
            <person name="Hayashizaki Y."/>
        </authorList>
    </citation>
    <scope>NUCLEOTIDE SEQUENCE</scope>
    <source>
        <strain evidence="1">C57BL/6J</strain>
        <tissue evidence="1">Corpora quadrigemina</tissue>
        <tissue evidence="2">Diencephalon</tissue>
    </source>
</reference>
<reference evidence="1" key="5">
    <citation type="submission" date="2001-07" db="EMBL/GenBank/DDBJ databases">
        <authorList>
            <person name="Adachi J."/>
            <person name="Aizawa K."/>
            <person name="Akimura T."/>
            <person name="Arakawa T."/>
            <person name="Bono H."/>
            <person name="Carninci P."/>
            <person name="Fukuda S."/>
            <person name="Furuno M."/>
            <person name="Hanagaki T."/>
            <person name="Hara A."/>
            <person name="Hashizume W."/>
            <person name="Hayashida K."/>
            <person name="Hayatsu N."/>
            <person name="Hiramoto K."/>
            <person name="Hiraoka T."/>
            <person name="Hirozane T."/>
            <person name="Hori F."/>
            <person name="Imotani K."/>
            <person name="Ishii Y."/>
            <person name="Itoh M."/>
            <person name="Kagawa I."/>
            <person name="Kasukawa T."/>
            <person name="Katoh H."/>
            <person name="Kawai J."/>
            <person name="Kojima Y."/>
            <person name="Kondo S."/>
            <person name="Konno H."/>
            <person name="Kouda M."/>
            <person name="Koya S."/>
            <person name="Kurihara C."/>
            <person name="Matsuyama T."/>
            <person name="Miyazaki A."/>
            <person name="Murata M."/>
            <person name="Nakamura M."/>
            <person name="Nishi K."/>
            <person name="Nomura K."/>
            <person name="Numazaki R."/>
            <person name="Ohno M."/>
            <person name="Ohsato N."/>
            <person name="Okazaki Y."/>
            <person name="Saito R."/>
            <person name="Saitoh H."/>
            <person name="Sakai C."/>
            <person name="Sakai K."/>
            <person name="Sakazume N."/>
            <person name="Sano H."/>
            <person name="Sasaki D."/>
            <person name="Shibata K."/>
            <person name="Shinagawa A."/>
            <person name="Shiraki T."/>
            <person name="Sogabe Y."/>
            <person name="Tagami M."/>
            <person name="Tagawa A."/>
            <person name="Takahashi F."/>
            <person name="Takaku-Akahira S."/>
            <person name="Takeda Y."/>
            <person name="Tanaka T."/>
            <person name="Tomaru A."/>
            <person name="Toya T."/>
            <person name="Yasunishi A."/>
            <person name="Muramatsu M."/>
            <person name="Hayashizaki Y."/>
        </authorList>
    </citation>
    <scope>NUCLEOTIDE SEQUENCE</scope>
    <source>
        <strain evidence="1">C57BL/6J</strain>
        <tissue evidence="1">Corpora quadrigemina</tissue>
    </source>
</reference>
<reference evidence="2" key="7">
    <citation type="submission" date="2004-03" db="EMBL/GenBank/DDBJ databases">
        <authorList>
            <person name="Arakawa T."/>
            <person name="Carninci P."/>
            <person name="Fukuda S."/>
            <person name="Hashizume W."/>
            <person name="Hayashida K."/>
            <person name="Hori F."/>
            <person name="Iida J."/>
            <person name="Imamura K."/>
            <person name="Imotani K."/>
            <person name="Itoh M."/>
            <person name="Kanagawa S."/>
            <person name="Kawai J."/>
            <person name="Kojima M."/>
            <person name="Konno H."/>
            <person name="Murata M."/>
            <person name="Nakamura M."/>
            <person name="Ninomiya N."/>
            <person name="Nishiyori H."/>
            <person name="Nomura K."/>
            <person name="Ohno M."/>
            <person name="Sakazume N."/>
            <person name="Sano H."/>
            <person name="Sasaki D."/>
            <person name="Shibata K."/>
            <person name="Shiraki T."/>
            <person name="Tagami M."/>
            <person name="Tagami Y."/>
            <person name="Waki K."/>
            <person name="Watahiki A."/>
            <person name="Muramatsu M."/>
            <person name="Hayashizaki Y."/>
        </authorList>
    </citation>
    <scope>NUCLEOTIDE SEQUENCE</scope>
    <source>
        <strain evidence="2">C57BL/6J</strain>
        <tissue evidence="2">Diencephalon</tissue>
    </source>
</reference>
<dbReference type="EMBL" id="AK045810">
    <property type="protein sequence ID" value="BAC32499.1"/>
    <property type="molecule type" value="mRNA"/>
</dbReference>
<organism evidence="1">
    <name type="scientific">Mus musculus</name>
    <name type="common">Mouse</name>
    <dbReference type="NCBI Taxonomy" id="10090"/>
    <lineage>
        <taxon>Eukaryota</taxon>
        <taxon>Metazoa</taxon>
        <taxon>Chordata</taxon>
        <taxon>Craniata</taxon>
        <taxon>Vertebrata</taxon>
        <taxon>Euteleostomi</taxon>
        <taxon>Mammalia</taxon>
        <taxon>Eutheria</taxon>
        <taxon>Euarchontoglires</taxon>
        <taxon>Glires</taxon>
        <taxon>Rodentia</taxon>
        <taxon>Myomorpha</taxon>
        <taxon>Muroidea</taxon>
        <taxon>Muridae</taxon>
        <taxon>Murinae</taxon>
        <taxon>Mus</taxon>
        <taxon>Mus</taxon>
    </lineage>
</organism>
<sequence length="104" mass="12007">MTQLLKPYLRVFFCLGLNSGCSLSYRVWRVAQFTVSERKCKSSRESKQEDSFFSNYLGKGMEVSHPGNTAQPQRLPMLVSQVFVISKLKKKKKSDLTQVFPWHS</sequence>
<reference evidence="1" key="4">
    <citation type="journal article" date="2001" name="Nature">
        <title>Functional annotation of a full-length mouse cDNA collection.</title>
        <authorList>
            <consortium name="The RIKEN Genome Exploration Research Group Phase II Team and the FANTOM Consortium"/>
        </authorList>
    </citation>
    <scope>NUCLEOTIDE SEQUENCE</scope>
    <source>
        <strain evidence="1">C57BL/6J</strain>
        <tissue evidence="1">Corpora quadrigemina</tissue>
        <tissue evidence="2">Diencephalon</tissue>
    </source>
</reference>
<gene>
    <name evidence="3" type="primary">Gm10792</name>
</gene>
<reference evidence="1" key="2">
    <citation type="journal article" date="2000" name="Genome Res.">
        <title>Normalization and subtraction of cap-trapper-selected cDNAs to prepare full-length cDNA libraries for rapid discovery of new genes.</title>
        <authorList>
            <person name="Carninci P."/>
            <person name="Shibata Y."/>
            <person name="Hayatsu N."/>
            <person name="Sugahara Y."/>
            <person name="Shibata K."/>
            <person name="Itoh M."/>
            <person name="Konno H."/>
            <person name="Okazaki Y."/>
            <person name="Muramatsu M."/>
            <person name="Hayashizaki Y."/>
        </authorList>
    </citation>
    <scope>NUCLEOTIDE SEQUENCE</scope>
    <source>
        <strain evidence="1">C57BL/6J</strain>
        <tissue evidence="1">Corpora quadrigemina</tissue>
        <tissue evidence="2">Diencephalon</tissue>
    </source>
</reference>
<reference evidence="1" key="6">
    <citation type="journal article" date="2002" name="Nature">
        <title>Analysis of the mouse transcriptome based on functional annotation of 60,770 full-length cDNAs.</title>
        <authorList>
            <consortium name="The FANTOM Consortium and the RIKEN Genome Exploration Research Group Phase I and II Team"/>
        </authorList>
    </citation>
    <scope>NUCLEOTIDE SEQUENCE</scope>
    <source>
        <strain evidence="1">C57BL/6J</strain>
        <tissue evidence="1">Corpora quadrigemina</tissue>
        <tissue evidence="2">Diencephalon</tissue>
    </source>
</reference>
<reference evidence="1" key="3">
    <citation type="journal article" date="2000" name="Genome Res.">
        <title>RIKEN integrated sequence analysis (RISA) system--384-format sequencing pipeline with 384 multicapillary sequencer.</title>
        <authorList>
            <person name="Shibata K."/>
            <person name="Itoh M."/>
            <person name="Aizawa K."/>
            <person name="Nagaoka S."/>
            <person name="Sasaki N."/>
            <person name="Carninci P."/>
            <person name="Konno H."/>
            <person name="Akiyama J."/>
            <person name="Nishi K."/>
            <person name="Kitsunai T."/>
            <person name="Tashiro H."/>
            <person name="Itoh M."/>
            <person name="Sumi N."/>
            <person name="Ishii Y."/>
            <person name="Nakamura S."/>
            <person name="Hazama M."/>
            <person name="Nishine T."/>
            <person name="Harada A."/>
            <person name="Yamamoto R."/>
            <person name="Matsumoto H."/>
            <person name="Sakaguchi S."/>
            <person name="Ikegami T."/>
            <person name="Kashiwagi K."/>
            <person name="Fujiwake S."/>
            <person name="Inoue K."/>
            <person name="Togawa Y."/>
            <person name="Izawa M."/>
            <person name="Ohara E."/>
            <person name="Watahiki M."/>
            <person name="Yoneda Y."/>
            <person name="Ishikawa T."/>
            <person name="Ozawa K."/>
            <person name="Tanaka T."/>
            <person name="Matsuura S."/>
            <person name="Kawai J."/>
            <person name="Okazaki Y."/>
            <person name="Muramatsu M."/>
            <person name="Inoue Y."/>
            <person name="Kira A."/>
            <person name="Hayashizaki Y."/>
        </authorList>
    </citation>
    <scope>NUCLEOTIDE SEQUENCE</scope>
    <source>
        <strain evidence="1">C57BL/6J</strain>
        <tissue evidence="1">Corpora quadrigemina</tissue>
        <tissue evidence="2">Diencephalon</tissue>
    </source>
</reference>
<evidence type="ECO:0000313" key="3">
    <source>
        <dbReference type="MGI" id="MGI:3641647"/>
    </source>
</evidence>
<name>Q8BR28_MOUSE</name>
<evidence type="ECO:0000313" key="2">
    <source>
        <dbReference type="EMBL" id="BAE23180.1"/>
    </source>
</evidence>
<dbReference type="AlphaFoldDB" id="Q8BR28"/>
<dbReference type="AGR" id="MGI:3641647"/>
<reference evidence="1" key="9">
    <citation type="journal article" date="2005" name="Science">
        <title>Antisense Transcription in the Mammalian Transcriptome.</title>
        <authorList>
            <consortium name="RIKEN Genome Exploration Research Group and Genome Science Group (Genome Network Project Core Group) and the FANTOM Consortium"/>
        </authorList>
    </citation>
    <scope>NUCLEOTIDE SEQUENCE</scope>
    <source>
        <strain evidence="1">C57BL/6J</strain>
        <tissue evidence="1">Corpora quadrigemina</tissue>
        <tissue evidence="2">Diencephalon</tissue>
    </source>
</reference>
<protein>
    <submittedName>
        <fullName evidence="1">Uncharacterized protein</fullName>
    </submittedName>
</protein>
<evidence type="ECO:0000313" key="1">
    <source>
        <dbReference type="EMBL" id="BAC32499.1"/>
    </source>
</evidence>